<organism evidence="3 4">
    <name type="scientific">Acinetobacter pragensis</name>
    <dbReference type="NCBI Taxonomy" id="1806892"/>
    <lineage>
        <taxon>Bacteria</taxon>
        <taxon>Pseudomonadati</taxon>
        <taxon>Pseudomonadota</taxon>
        <taxon>Gammaproteobacteria</taxon>
        <taxon>Moraxellales</taxon>
        <taxon>Moraxellaceae</taxon>
        <taxon>Acinetobacter</taxon>
    </lineage>
</organism>
<gene>
    <name evidence="3" type="ORF">AZH43_12665</name>
</gene>
<evidence type="ECO:0000256" key="2">
    <source>
        <dbReference type="SAM" id="Phobius"/>
    </source>
</evidence>
<evidence type="ECO:0000313" key="4">
    <source>
        <dbReference type="Proteomes" id="UP000076276"/>
    </source>
</evidence>
<proteinExistence type="predicted"/>
<feature type="transmembrane region" description="Helical" evidence="2">
    <location>
        <begin position="38"/>
        <end position="62"/>
    </location>
</feature>
<evidence type="ECO:0000256" key="1">
    <source>
        <dbReference type="SAM" id="Coils"/>
    </source>
</evidence>
<protein>
    <submittedName>
        <fullName evidence="3">Uncharacterized protein</fullName>
    </submittedName>
</protein>
<dbReference type="STRING" id="1806892.AZH43_12665"/>
<dbReference type="EMBL" id="LUAW01000020">
    <property type="protein sequence ID" value="KYQ72060.1"/>
    <property type="molecule type" value="Genomic_DNA"/>
</dbReference>
<keyword evidence="2" id="KW-0472">Membrane</keyword>
<dbReference type="RefSeq" id="WP_067669017.1">
    <property type="nucleotide sequence ID" value="NZ_CBCSIK010000001.1"/>
</dbReference>
<sequence>MNKPKFQYWFFIIFTVVYFLILNRYFGITVDKIKALEANALGDFLAGTFSPLAFLFLILGYLQNNKNLSQNTEAISQQAIALKQQAVSLQQQAKSLETQIAELKISNEAYQRQVDEMEKSVEAQQNMFLLAEKQYLESIDEKTQSSIPQLRLTGSKYNLITHYNNDYEHRFDLTLKVHNLSIKNLKLKSNSWNITKSGGAYDNSSDYEIHSIDPNSSITLMFYVKTNIVPFTNSYLDLDYYDEKNNKYIKRYQIIKTSDEVVLLKECI</sequence>
<keyword evidence="2" id="KW-1133">Transmembrane helix</keyword>
<name>A0A151Y235_9GAMM</name>
<keyword evidence="4" id="KW-1185">Reference proteome</keyword>
<keyword evidence="1" id="KW-0175">Coiled coil</keyword>
<comment type="caution">
    <text evidence="3">The sequence shown here is derived from an EMBL/GenBank/DDBJ whole genome shotgun (WGS) entry which is preliminary data.</text>
</comment>
<feature type="transmembrane region" description="Helical" evidence="2">
    <location>
        <begin position="6"/>
        <end position="26"/>
    </location>
</feature>
<feature type="coiled-coil region" evidence="1">
    <location>
        <begin position="65"/>
        <end position="127"/>
    </location>
</feature>
<dbReference type="AlphaFoldDB" id="A0A151Y235"/>
<accession>A0A151Y235</accession>
<dbReference type="Proteomes" id="UP000076276">
    <property type="component" value="Unassembled WGS sequence"/>
</dbReference>
<evidence type="ECO:0000313" key="3">
    <source>
        <dbReference type="EMBL" id="KYQ72060.1"/>
    </source>
</evidence>
<dbReference type="OrthoDB" id="7408523at2"/>
<reference evidence="3 4" key="1">
    <citation type="submission" date="2016-03" db="EMBL/GenBank/DDBJ databases">
        <title>Acinetobacter genomospecies 28 strain ANC 4149.</title>
        <authorList>
            <person name="Radolfova-Krizova L."/>
            <person name="Nemec A."/>
        </authorList>
    </citation>
    <scope>NUCLEOTIDE SEQUENCE [LARGE SCALE GENOMIC DNA]</scope>
    <source>
        <strain evidence="3 4">ANC 4149</strain>
    </source>
</reference>
<keyword evidence="2" id="KW-0812">Transmembrane</keyword>